<evidence type="ECO:0000313" key="1">
    <source>
        <dbReference type="EMBL" id="MFF5199508.1"/>
    </source>
</evidence>
<reference evidence="1 2" key="1">
    <citation type="submission" date="2024-10" db="EMBL/GenBank/DDBJ databases">
        <title>The Natural Products Discovery Center: Release of the First 8490 Sequenced Strains for Exploring Actinobacteria Biosynthetic Diversity.</title>
        <authorList>
            <person name="Kalkreuter E."/>
            <person name="Kautsar S.A."/>
            <person name="Yang D."/>
            <person name="Bader C.D."/>
            <person name="Teijaro C.N."/>
            <person name="Fluegel L."/>
            <person name="Davis C.M."/>
            <person name="Simpson J.R."/>
            <person name="Lauterbach L."/>
            <person name="Steele A.D."/>
            <person name="Gui C."/>
            <person name="Meng S."/>
            <person name="Li G."/>
            <person name="Viehrig K."/>
            <person name="Ye F."/>
            <person name="Su P."/>
            <person name="Kiefer A.F."/>
            <person name="Nichols A."/>
            <person name="Cepeda A.J."/>
            <person name="Yan W."/>
            <person name="Fan B."/>
            <person name="Jiang Y."/>
            <person name="Adhikari A."/>
            <person name="Zheng C.-J."/>
            <person name="Schuster L."/>
            <person name="Cowan T.M."/>
            <person name="Smanski M.J."/>
            <person name="Chevrette M.G."/>
            <person name="De Carvalho L.P.S."/>
            <person name="Shen B."/>
        </authorList>
    </citation>
    <scope>NUCLEOTIDE SEQUENCE [LARGE SCALE GENOMIC DNA]</scope>
    <source>
        <strain evidence="1 2">NPDC000140</strain>
    </source>
</reference>
<evidence type="ECO:0000313" key="2">
    <source>
        <dbReference type="Proteomes" id="UP001602287"/>
    </source>
</evidence>
<protein>
    <recommendedName>
        <fullName evidence="3">GerMN domain-containing protein</fullName>
    </recommendedName>
</protein>
<evidence type="ECO:0008006" key="3">
    <source>
        <dbReference type="Google" id="ProtNLM"/>
    </source>
</evidence>
<comment type="caution">
    <text evidence="1">The sequence shown here is derived from an EMBL/GenBank/DDBJ whole genome shotgun (WGS) entry which is preliminary data.</text>
</comment>
<dbReference type="GeneID" id="95372642"/>
<dbReference type="PROSITE" id="PS51257">
    <property type="entry name" value="PROKAR_LIPOPROTEIN"/>
    <property type="match status" value="1"/>
</dbReference>
<dbReference type="RefSeq" id="WP_245233750.1">
    <property type="nucleotide sequence ID" value="NZ_JBEXXF010000043.1"/>
</dbReference>
<dbReference type="EMBL" id="JBIAZM010000002">
    <property type="protein sequence ID" value="MFF5199508.1"/>
    <property type="molecule type" value="Genomic_DNA"/>
</dbReference>
<organism evidence="1 2">
    <name type="scientific">Micromonospora parva</name>
    <dbReference type="NCBI Taxonomy" id="1464048"/>
    <lineage>
        <taxon>Bacteria</taxon>
        <taxon>Bacillati</taxon>
        <taxon>Actinomycetota</taxon>
        <taxon>Actinomycetes</taxon>
        <taxon>Micromonosporales</taxon>
        <taxon>Micromonosporaceae</taxon>
        <taxon>Micromonospora</taxon>
    </lineage>
</organism>
<sequence>MTGRRTGRALLAGALLLGPLLAGCGVRPSLVITGRPAVSGPAQGVGLYLVAQGELVLVLRPARGDSSPTKALALLAAGPQPNERDQGLTSDVPTGLNPVVEVTPTAGRFGGLTVRVTGTAQALSPTATDQIICTVSDAAAQAGVVASSGPVTIVGSDGAQPARRCPAR</sequence>
<gene>
    <name evidence="1" type="ORF">ACFY3B_07835</name>
</gene>
<name>A0ABW6VPE4_9ACTN</name>
<proteinExistence type="predicted"/>
<dbReference type="Proteomes" id="UP001602287">
    <property type="component" value="Unassembled WGS sequence"/>
</dbReference>
<accession>A0ABW6VPE4</accession>
<keyword evidence="2" id="KW-1185">Reference proteome</keyword>